<name>A0A6J6AWG8_9ZZZZ</name>
<sequence length="730" mass="77860">MNARLRLPTLLVLTALVAFGCSTQEAAKPAFTGDIAKGNPPAAEVPLSSASGDAPEPIGLDPQGDAELQASLEQTPPGCEVLTTRSCLLPFPSDAYTVADVTTGTGRRVSLPAGLLENVDGQTLDPTDWNLNDGFSPSTPILVHIPGIDPSKTALPSETNIGFSITADSATVIVDLDSGQLVPHWAEMDKRAEEDIDRALILRPATSLIETHRFAVALRNIKGSDGQTLPAPIGFRVLRDNNPTSNPVIEERRNEFEAIFAEEAAVGINRADLYLTWYFTVASADTLAGRMLSMRDDAFGQLNGQSPTFAVTGTRTTDLQEGVAKIVTGTFEIPLYLDNGGAPGSRMTYSPANGDPVSTATYTAEFTCTVPSAAVENGEAVPVVYGHGLLGSSDEAASTSVQRTAAANNSLYCATSWIGLAAEDIGFASQALSDINLFPSIPDRLQQSMLNTLYLGRLMIHLNGLGNAAEFQTTSGANMINTDSAYFDGNSEGGIMGGAVTAVAQDWTNAVLGVTGMNYSTLLQRSVDFDQFASILRAAYPNALDQQLAFGIIQMLWDRGETSGYVQHLTDRAYERTPAHTVILDVAFGDHQVAPITAQNIARTLRMPIYKPTLAATSAPLGIQPFWFWNLPGIRKFPYEGSALVFWDSGTMAPPSGNITPIMSERWIAECSGANAGNADSPLCADPHEDPRRQPAVMQQKLAFFQPKGKVTNVCEEKACVSLPSSQLGY</sequence>
<gene>
    <name evidence="2" type="ORF">UFOPK1358_00380</name>
</gene>
<feature type="region of interest" description="Disordered" evidence="1">
    <location>
        <begin position="32"/>
        <end position="64"/>
    </location>
</feature>
<accession>A0A6J6AWG8</accession>
<organism evidence="2">
    <name type="scientific">freshwater metagenome</name>
    <dbReference type="NCBI Taxonomy" id="449393"/>
    <lineage>
        <taxon>unclassified sequences</taxon>
        <taxon>metagenomes</taxon>
        <taxon>ecological metagenomes</taxon>
    </lineage>
</organism>
<reference evidence="2" key="1">
    <citation type="submission" date="2020-05" db="EMBL/GenBank/DDBJ databases">
        <authorList>
            <person name="Chiriac C."/>
            <person name="Salcher M."/>
            <person name="Ghai R."/>
            <person name="Kavagutti S V."/>
        </authorList>
    </citation>
    <scope>NUCLEOTIDE SEQUENCE</scope>
</reference>
<evidence type="ECO:0000313" key="2">
    <source>
        <dbReference type="EMBL" id="CAB4531380.1"/>
    </source>
</evidence>
<proteinExistence type="predicted"/>
<dbReference type="AlphaFoldDB" id="A0A6J6AWG8"/>
<dbReference type="EMBL" id="CAEZSF010000021">
    <property type="protein sequence ID" value="CAB4531380.1"/>
    <property type="molecule type" value="Genomic_DNA"/>
</dbReference>
<dbReference type="PROSITE" id="PS51257">
    <property type="entry name" value="PROKAR_LIPOPROTEIN"/>
    <property type="match status" value="1"/>
</dbReference>
<protein>
    <submittedName>
        <fullName evidence="2">Unannotated protein</fullName>
    </submittedName>
</protein>
<evidence type="ECO:0000256" key="1">
    <source>
        <dbReference type="SAM" id="MobiDB-lite"/>
    </source>
</evidence>